<keyword evidence="2" id="KW-0560">Oxidoreductase</keyword>
<dbReference type="GO" id="GO:0008106">
    <property type="term" value="F:alcohol dehydrogenase (NADP+) activity"/>
    <property type="evidence" value="ECO:0007669"/>
    <property type="project" value="TreeGrafter"/>
</dbReference>
<name>C4XTV8_SOLM1</name>
<gene>
    <name evidence="5" type="ordered locus">DMR_01310</name>
</gene>
<accession>C4XTV8</accession>
<proteinExistence type="inferred from homology"/>
<dbReference type="AlphaFoldDB" id="C4XTV8"/>
<dbReference type="CDD" id="cd08187">
    <property type="entry name" value="BDH"/>
    <property type="match status" value="1"/>
</dbReference>
<dbReference type="GO" id="GO:0046872">
    <property type="term" value="F:metal ion binding"/>
    <property type="evidence" value="ECO:0007669"/>
    <property type="project" value="InterPro"/>
</dbReference>
<dbReference type="EMBL" id="AP010904">
    <property type="protein sequence ID" value="BAH73623.1"/>
    <property type="molecule type" value="Genomic_DNA"/>
</dbReference>
<dbReference type="GO" id="GO:1990362">
    <property type="term" value="F:butanol dehydrogenase (NAD+) activity"/>
    <property type="evidence" value="ECO:0007669"/>
    <property type="project" value="InterPro"/>
</dbReference>
<dbReference type="Gene3D" id="1.20.1090.10">
    <property type="entry name" value="Dehydroquinate synthase-like - alpha domain"/>
    <property type="match status" value="1"/>
</dbReference>
<keyword evidence="6" id="KW-1185">Reference proteome</keyword>
<dbReference type="HOGENOM" id="CLU_007207_0_4_7"/>
<dbReference type="SUPFAM" id="SSF56796">
    <property type="entry name" value="Dehydroquinate synthase-like"/>
    <property type="match status" value="1"/>
</dbReference>
<feature type="domain" description="Fe-containing alcohol dehydrogenase-like C-terminal" evidence="4">
    <location>
        <begin position="250"/>
        <end position="452"/>
    </location>
</feature>
<comment type="similarity">
    <text evidence="1">Belongs to the iron-containing alcohol dehydrogenase family.</text>
</comment>
<evidence type="ECO:0000313" key="6">
    <source>
        <dbReference type="Proteomes" id="UP000009071"/>
    </source>
</evidence>
<dbReference type="InterPro" id="IPR001670">
    <property type="entry name" value="ADH_Fe/GldA"/>
</dbReference>
<evidence type="ECO:0000259" key="4">
    <source>
        <dbReference type="Pfam" id="PF25137"/>
    </source>
</evidence>
<dbReference type="PANTHER" id="PTHR43633:SF1">
    <property type="entry name" value="ALCOHOL DEHYDROGENASE YQHD"/>
    <property type="match status" value="1"/>
</dbReference>
<dbReference type="Pfam" id="PF00465">
    <property type="entry name" value="Fe-ADH"/>
    <property type="match status" value="1"/>
</dbReference>
<dbReference type="GO" id="GO:1990002">
    <property type="term" value="F:methylglyoxal reductase (NADPH) (acetol producing) activity"/>
    <property type="evidence" value="ECO:0007669"/>
    <property type="project" value="TreeGrafter"/>
</dbReference>
<dbReference type="STRING" id="573370.DMR_01310"/>
<protein>
    <submittedName>
        <fullName evidence="5">Dehydrogenase</fullName>
    </submittedName>
</protein>
<dbReference type="KEGG" id="dma:DMR_01310"/>
<reference evidence="5 6" key="1">
    <citation type="journal article" date="2009" name="Genome Res.">
        <title>Whole genome sequence of Desulfovibrio magneticus strain RS-1 revealed common gene clusters in magnetotactic bacteria.</title>
        <authorList>
            <person name="Nakazawa H."/>
            <person name="Arakaki A."/>
            <person name="Narita-Yamada S."/>
            <person name="Yashiro I."/>
            <person name="Jinno K."/>
            <person name="Aoki N."/>
            <person name="Tsuruyama A."/>
            <person name="Okamura Y."/>
            <person name="Tanikawa S."/>
            <person name="Fujita N."/>
            <person name="Takeyama H."/>
            <person name="Matsunaga T."/>
        </authorList>
    </citation>
    <scope>NUCLEOTIDE SEQUENCE [LARGE SCALE GENOMIC DNA]</scope>
    <source>
        <strain evidence="6">ATCC 700980 / DSM 13731 / RS-1</strain>
    </source>
</reference>
<dbReference type="Proteomes" id="UP000009071">
    <property type="component" value="Chromosome"/>
</dbReference>
<evidence type="ECO:0000256" key="1">
    <source>
        <dbReference type="ARBA" id="ARBA00007358"/>
    </source>
</evidence>
<evidence type="ECO:0000313" key="5">
    <source>
        <dbReference type="EMBL" id="BAH73623.1"/>
    </source>
</evidence>
<organism evidence="5 6">
    <name type="scientific">Solidesulfovibrio magneticus (strain ATCC 700980 / DSM 13731 / RS-1)</name>
    <name type="common">Desulfovibrio magneticus</name>
    <dbReference type="NCBI Taxonomy" id="573370"/>
    <lineage>
        <taxon>Bacteria</taxon>
        <taxon>Pseudomonadati</taxon>
        <taxon>Thermodesulfobacteriota</taxon>
        <taxon>Desulfovibrionia</taxon>
        <taxon>Desulfovibrionales</taxon>
        <taxon>Desulfovibrionaceae</taxon>
        <taxon>Solidesulfovibrio</taxon>
    </lineage>
</organism>
<dbReference type="PANTHER" id="PTHR43633">
    <property type="entry name" value="ALCOHOL DEHYDROGENASE YQHD"/>
    <property type="match status" value="1"/>
</dbReference>
<dbReference type="Pfam" id="PF25137">
    <property type="entry name" value="ADH_Fe_C"/>
    <property type="match status" value="1"/>
</dbReference>
<evidence type="ECO:0000256" key="2">
    <source>
        <dbReference type="ARBA" id="ARBA00023002"/>
    </source>
</evidence>
<dbReference type="InterPro" id="IPR044731">
    <property type="entry name" value="BDH-like"/>
</dbReference>
<dbReference type="InterPro" id="IPR056798">
    <property type="entry name" value="ADH_Fe_C"/>
</dbReference>
<feature type="domain" description="Alcohol dehydrogenase iron-type/glycerol dehydrogenase GldA" evidence="3">
    <location>
        <begin position="66"/>
        <end position="238"/>
    </location>
</feature>
<dbReference type="GO" id="GO:0005829">
    <property type="term" value="C:cytosol"/>
    <property type="evidence" value="ECO:0007669"/>
    <property type="project" value="TreeGrafter"/>
</dbReference>
<dbReference type="eggNOG" id="COG1979">
    <property type="taxonomic scope" value="Bacteria"/>
</dbReference>
<evidence type="ECO:0000259" key="3">
    <source>
        <dbReference type="Pfam" id="PF00465"/>
    </source>
</evidence>
<sequence length="453" mass="49064">MHGLRQCLLILDTIHGKNSTGMRSLKRNRHHFERIRCSRQVFAAVDTAEQKTKHLEIRMNFEFQNPTRLIFGAGSLFRIGEAASRLGKKALLVTGGGSVKRSGVFDRTVATLKAAGVSIAECSGIEPNPRITSVVRGAEIARQEACDMVIALGGGSTMDASKVIAAAVLYDGNPWDMILHGQEKWHIPSEALPLITIPTLAATGSEMNNGAVITNEETKVKSFLVADCLFPRIAIVDPELTVSVPKDQTAFGVCDLITHVTEAYCNGIDGTPLQDRFAEGVILAAMEWGPKAIADGNDLEARTQVQWAALVALNGWVHAGTNPMYPVHMLEHTVSAYHDVTHAAGLAVINPAWMRFAARANSAKFVQFAERVFGLKAKSTTDLDCALEGIDRFEAFLRAIGCPTRFSELGIGSELFETYAKDTLKIIHDADGKLPGRPAMSEADIVEVFKAAV</sequence>
<dbReference type="Gene3D" id="3.40.50.1970">
    <property type="match status" value="1"/>
</dbReference>
<dbReference type="FunFam" id="3.40.50.1970:FF:000003">
    <property type="entry name" value="Alcohol dehydrogenase, iron-containing"/>
    <property type="match status" value="1"/>
</dbReference>